<dbReference type="EMBL" id="JAJFAZ020000007">
    <property type="protein sequence ID" value="KAI5316708.1"/>
    <property type="molecule type" value="Genomic_DNA"/>
</dbReference>
<dbReference type="PANTHER" id="PTHR34222:SF43">
    <property type="entry name" value="RETROTRANSPOSON GAG DOMAIN-CONTAINING PROTEIN"/>
    <property type="match status" value="1"/>
</dbReference>
<evidence type="ECO:0000313" key="3">
    <source>
        <dbReference type="Proteomes" id="UP001054821"/>
    </source>
</evidence>
<accession>A0AAD4V2H9</accession>
<evidence type="ECO:0000313" key="2">
    <source>
        <dbReference type="EMBL" id="KAI5316708.1"/>
    </source>
</evidence>
<dbReference type="PANTHER" id="PTHR34222">
    <property type="entry name" value="GAG_PRE-INTEGRS DOMAIN-CONTAINING PROTEIN"/>
    <property type="match status" value="1"/>
</dbReference>
<evidence type="ECO:0000256" key="1">
    <source>
        <dbReference type="SAM" id="MobiDB-lite"/>
    </source>
</evidence>
<protein>
    <recommendedName>
        <fullName evidence="4">Retrotransposon Copia-like N-terminal domain-containing protein</fullName>
    </recommendedName>
</protein>
<reference evidence="2 3" key="1">
    <citation type="journal article" date="2022" name="G3 (Bethesda)">
        <title>Whole-genome sequence and methylome profiling of the almond [Prunus dulcis (Mill.) D.A. Webb] cultivar 'Nonpareil'.</title>
        <authorList>
            <person name="D'Amico-Willman K.M."/>
            <person name="Ouma W.Z."/>
            <person name="Meulia T."/>
            <person name="Sideli G.M."/>
            <person name="Gradziel T.M."/>
            <person name="Fresnedo-Ramirez J."/>
        </authorList>
    </citation>
    <scope>NUCLEOTIDE SEQUENCE [LARGE SCALE GENOMIC DNA]</scope>
    <source>
        <strain evidence="2">Clone GOH B32 T37-40</strain>
    </source>
</reference>
<feature type="region of interest" description="Disordered" evidence="1">
    <location>
        <begin position="256"/>
        <end position="312"/>
    </location>
</feature>
<comment type="caution">
    <text evidence="2">The sequence shown here is derived from an EMBL/GenBank/DDBJ whole genome shotgun (WGS) entry which is preliminary data.</text>
</comment>
<evidence type="ECO:0008006" key="4">
    <source>
        <dbReference type="Google" id="ProtNLM"/>
    </source>
</evidence>
<proteinExistence type="predicted"/>
<gene>
    <name evidence="2" type="ORF">L3X38_036415</name>
</gene>
<organism evidence="2 3">
    <name type="scientific">Prunus dulcis</name>
    <name type="common">Almond</name>
    <name type="synonym">Amygdalus dulcis</name>
    <dbReference type="NCBI Taxonomy" id="3755"/>
    <lineage>
        <taxon>Eukaryota</taxon>
        <taxon>Viridiplantae</taxon>
        <taxon>Streptophyta</taxon>
        <taxon>Embryophyta</taxon>
        <taxon>Tracheophyta</taxon>
        <taxon>Spermatophyta</taxon>
        <taxon>Magnoliopsida</taxon>
        <taxon>eudicotyledons</taxon>
        <taxon>Gunneridae</taxon>
        <taxon>Pentapetalae</taxon>
        <taxon>rosids</taxon>
        <taxon>fabids</taxon>
        <taxon>Rosales</taxon>
        <taxon>Rosaceae</taxon>
        <taxon>Amygdaloideae</taxon>
        <taxon>Amygdaleae</taxon>
        <taxon>Prunus</taxon>
    </lineage>
</organism>
<feature type="region of interest" description="Disordered" evidence="1">
    <location>
        <begin position="1"/>
        <end position="28"/>
    </location>
</feature>
<name>A0AAD4V2H9_PRUDU</name>
<feature type="compositionally biased region" description="Polar residues" evidence="1">
    <location>
        <begin position="11"/>
        <end position="28"/>
    </location>
</feature>
<dbReference type="AlphaFoldDB" id="A0AAD4V2H9"/>
<feature type="compositionally biased region" description="Polar residues" evidence="1">
    <location>
        <begin position="257"/>
        <end position="274"/>
    </location>
</feature>
<sequence>MGDMQDLFNEDGQSNEVPQITSGGSGQPMSIVNVHHDSSAAPTIVKLNGTNYSVWSQLLELHVAGKGKYGYLTGASAAPALANSNYNKWYAENAIVKGWLIQSMEPDIMQIFLPYKTAKDVWENVKKTYYDGQDQSQIYELTCRAFKAKQSGRQLVTYYAELQSIWHEIDYRRPNKFTNSSDILLRQQEIEIERVYVFLAGLDDVFDRVRSDILRMDPFPNLEKAFSCVRREDQRRSTMMVPLTPVNTGVAMVARNSRPTSSYKPADSTINGPTRHSMHASSYKPAGSTANGPTGSTRPNGPQRVKPQNGERCTHCNSTNHFVTDCFKLHGYPEWWDEVKERNKAKVAAERYAQGKVALCIGSPDPSVPQASPMPSVSSSIVPPGFAALPTEREEVICNEKENAVTSVEDLASHVGNPTLFPATPHIPHNCSPSSTPTVPVQIPEASDNPEEEARHYPHALITCTFLDFRVSNMVLMEWPRKNTVLTEM</sequence>
<dbReference type="Proteomes" id="UP001054821">
    <property type="component" value="Chromosome 7"/>
</dbReference>
<keyword evidence="3" id="KW-1185">Reference proteome</keyword>
<dbReference type="Pfam" id="PF14223">
    <property type="entry name" value="Retrotran_gag_2"/>
    <property type="match status" value="1"/>
</dbReference>
<feature type="compositionally biased region" description="Polar residues" evidence="1">
    <location>
        <begin position="288"/>
        <end position="300"/>
    </location>
</feature>